<dbReference type="Proteomes" id="UP000015105">
    <property type="component" value="Chromosome 7D"/>
</dbReference>
<dbReference type="Gramene" id="AET7Gv21344300.1">
    <property type="protein sequence ID" value="AET7Gv21344300.1"/>
    <property type="gene ID" value="AET7Gv21344300"/>
</dbReference>
<feature type="transmembrane region" description="Helical" evidence="1">
    <location>
        <begin position="49"/>
        <end position="70"/>
    </location>
</feature>
<keyword evidence="1" id="KW-0812">Transmembrane</keyword>
<dbReference type="InterPro" id="IPR025315">
    <property type="entry name" value="DUF4220"/>
</dbReference>
<dbReference type="PANTHER" id="PTHR31325">
    <property type="entry name" value="OS01G0798800 PROTEIN-RELATED"/>
    <property type="match status" value="1"/>
</dbReference>
<keyword evidence="4" id="KW-1185">Reference proteome</keyword>
<keyword evidence="1" id="KW-0472">Membrane</keyword>
<keyword evidence="1" id="KW-1133">Transmembrane helix</keyword>
<name>A0A453TCU5_AEGTS</name>
<reference evidence="4" key="1">
    <citation type="journal article" date="2014" name="Science">
        <title>Ancient hybridizations among the ancestral genomes of bread wheat.</title>
        <authorList>
            <consortium name="International Wheat Genome Sequencing Consortium,"/>
            <person name="Marcussen T."/>
            <person name="Sandve S.R."/>
            <person name="Heier L."/>
            <person name="Spannagl M."/>
            <person name="Pfeifer M."/>
            <person name="Jakobsen K.S."/>
            <person name="Wulff B.B."/>
            <person name="Steuernagel B."/>
            <person name="Mayer K.F."/>
            <person name="Olsen O.A."/>
        </authorList>
    </citation>
    <scope>NUCLEOTIDE SEQUENCE [LARGE SCALE GENOMIC DNA]</scope>
    <source>
        <strain evidence="4">cv. AL8/78</strain>
    </source>
</reference>
<proteinExistence type="predicted"/>
<dbReference type="STRING" id="200361.A0A453TCU5"/>
<sequence length="142" mass="15850">MAVIEGGRLLQLWNEWGIQFLVLLSFTFQVFLLLFAGIRRRGGSTVMRLLLWLVYLLADSTAIYALGHLSVTSSTSRGHQLVAFWAPFLLVHLGGPDSITAYALEDSRLWLRHLLTLIVQALAAAYVLHKYVADSGILLLRA</sequence>
<feature type="transmembrane region" description="Helical" evidence="1">
    <location>
        <begin position="16"/>
        <end position="37"/>
    </location>
</feature>
<organism evidence="3 4">
    <name type="scientific">Aegilops tauschii subsp. strangulata</name>
    <name type="common">Goatgrass</name>
    <dbReference type="NCBI Taxonomy" id="200361"/>
    <lineage>
        <taxon>Eukaryota</taxon>
        <taxon>Viridiplantae</taxon>
        <taxon>Streptophyta</taxon>
        <taxon>Embryophyta</taxon>
        <taxon>Tracheophyta</taxon>
        <taxon>Spermatophyta</taxon>
        <taxon>Magnoliopsida</taxon>
        <taxon>Liliopsida</taxon>
        <taxon>Poales</taxon>
        <taxon>Poaceae</taxon>
        <taxon>BOP clade</taxon>
        <taxon>Pooideae</taxon>
        <taxon>Triticodae</taxon>
        <taxon>Triticeae</taxon>
        <taxon>Triticinae</taxon>
        <taxon>Aegilops</taxon>
    </lineage>
</organism>
<dbReference type="EnsemblPlants" id="AET7Gv21344300.1">
    <property type="protein sequence ID" value="AET7Gv21344300.1"/>
    <property type="gene ID" value="AET7Gv21344300"/>
</dbReference>
<dbReference type="AlphaFoldDB" id="A0A453TCU5"/>
<protein>
    <recommendedName>
        <fullName evidence="2">DUF4220 domain-containing protein</fullName>
    </recommendedName>
</protein>
<reference evidence="3" key="3">
    <citation type="journal article" date="2017" name="Nature">
        <title>Genome sequence of the progenitor of the wheat D genome Aegilops tauschii.</title>
        <authorList>
            <person name="Luo M.C."/>
            <person name="Gu Y.Q."/>
            <person name="Puiu D."/>
            <person name="Wang H."/>
            <person name="Twardziok S.O."/>
            <person name="Deal K.R."/>
            <person name="Huo N."/>
            <person name="Zhu T."/>
            <person name="Wang L."/>
            <person name="Wang Y."/>
            <person name="McGuire P.E."/>
            <person name="Liu S."/>
            <person name="Long H."/>
            <person name="Ramasamy R.K."/>
            <person name="Rodriguez J.C."/>
            <person name="Van S.L."/>
            <person name="Yuan L."/>
            <person name="Wang Z."/>
            <person name="Xia Z."/>
            <person name="Xiao L."/>
            <person name="Anderson O.D."/>
            <person name="Ouyang S."/>
            <person name="Liang Y."/>
            <person name="Zimin A.V."/>
            <person name="Pertea G."/>
            <person name="Qi P."/>
            <person name="Bennetzen J.L."/>
            <person name="Dai X."/>
            <person name="Dawson M.W."/>
            <person name="Muller H.G."/>
            <person name="Kugler K."/>
            <person name="Rivarola-Duarte L."/>
            <person name="Spannagl M."/>
            <person name="Mayer K.F.X."/>
            <person name="Lu F.H."/>
            <person name="Bevan M.W."/>
            <person name="Leroy P."/>
            <person name="Li P."/>
            <person name="You F.M."/>
            <person name="Sun Q."/>
            <person name="Liu Z."/>
            <person name="Lyons E."/>
            <person name="Wicker T."/>
            <person name="Salzberg S.L."/>
            <person name="Devos K.M."/>
            <person name="Dvorak J."/>
        </authorList>
    </citation>
    <scope>NUCLEOTIDE SEQUENCE [LARGE SCALE GENOMIC DNA]</scope>
    <source>
        <strain evidence="3">cv. AL8/78</strain>
    </source>
</reference>
<reference evidence="3" key="4">
    <citation type="submission" date="2019-03" db="UniProtKB">
        <authorList>
            <consortium name="EnsemblPlants"/>
        </authorList>
    </citation>
    <scope>IDENTIFICATION</scope>
</reference>
<reference evidence="3" key="5">
    <citation type="journal article" date="2021" name="G3 (Bethesda)">
        <title>Aegilops tauschii genome assembly Aet v5.0 features greater sequence contiguity and improved annotation.</title>
        <authorList>
            <person name="Wang L."/>
            <person name="Zhu T."/>
            <person name="Rodriguez J.C."/>
            <person name="Deal K.R."/>
            <person name="Dubcovsky J."/>
            <person name="McGuire P.E."/>
            <person name="Lux T."/>
            <person name="Spannagl M."/>
            <person name="Mayer K.F.X."/>
            <person name="Baldrich P."/>
            <person name="Meyers B.C."/>
            <person name="Huo N."/>
            <person name="Gu Y.Q."/>
            <person name="Zhou H."/>
            <person name="Devos K.M."/>
            <person name="Bennetzen J.L."/>
            <person name="Unver T."/>
            <person name="Budak H."/>
            <person name="Gulick P.J."/>
            <person name="Galiba G."/>
            <person name="Kalapos B."/>
            <person name="Nelson D.R."/>
            <person name="Li P."/>
            <person name="You F.M."/>
            <person name="Luo M.C."/>
            <person name="Dvorak J."/>
        </authorList>
    </citation>
    <scope>NUCLEOTIDE SEQUENCE [LARGE SCALE GENOMIC DNA]</scope>
    <source>
        <strain evidence="3">cv. AL8/78</strain>
    </source>
</reference>
<feature type="transmembrane region" description="Helical" evidence="1">
    <location>
        <begin position="82"/>
        <end position="104"/>
    </location>
</feature>
<dbReference type="Pfam" id="PF13968">
    <property type="entry name" value="DUF4220"/>
    <property type="match status" value="1"/>
</dbReference>
<evidence type="ECO:0000259" key="2">
    <source>
        <dbReference type="Pfam" id="PF13968"/>
    </source>
</evidence>
<reference evidence="4" key="2">
    <citation type="journal article" date="2017" name="Nat. Plants">
        <title>The Aegilops tauschii genome reveals multiple impacts of transposons.</title>
        <authorList>
            <person name="Zhao G."/>
            <person name="Zou C."/>
            <person name="Li K."/>
            <person name="Wang K."/>
            <person name="Li T."/>
            <person name="Gao L."/>
            <person name="Zhang X."/>
            <person name="Wang H."/>
            <person name="Yang Z."/>
            <person name="Liu X."/>
            <person name="Jiang W."/>
            <person name="Mao L."/>
            <person name="Kong X."/>
            <person name="Jiao Y."/>
            <person name="Jia J."/>
        </authorList>
    </citation>
    <scope>NUCLEOTIDE SEQUENCE [LARGE SCALE GENOMIC DNA]</scope>
    <source>
        <strain evidence="4">cv. AL8/78</strain>
    </source>
</reference>
<accession>A0A453TCU5</accession>
<evidence type="ECO:0000313" key="3">
    <source>
        <dbReference type="EnsemblPlants" id="AET7Gv21344300.1"/>
    </source>
</evidence>
<evidence type="ECO:0000313" key="4">
    <source>
        <dbReference type="Proteomes" id="UP000015105"/>
    </source>
</evidence>
<evidence type="ECO:0000256" key="1">
    <source>
        <dbReference type="SAM" id="Phobius"/>
    </source>
</evidence>
<feature type="domain" description="DUF4220" evidence="2">
    <location>
        <begin position="52"/>
        <end position="134"/>
    </location>
</feature>
<feature type="transmembrane region" description="Helical" evidence="1">
    <location>
        <begin position="111"/>
        <end position="129"/>
    </location>
</feature>